<dbReference type="GO" id="GO:0008728">
    <property type="term" value="F:GTP diphosphokinase activity"/>
    <property type="evidence" value="ECO:0007669"/>
    <property type="project" value="UniProtKB-EC"/>
</dbReference>
<evidence type="ECO:0000259" key="3">
    <source>
        <dbReference type="SMART" id="SM00471"/>
    </source>
</evidence>
<evidence type="ECO:0000313" key="5">
    <source>
        <dbReference type="Proteomes" id="UP000242164"/>
    </source>
</evidence>
<proteinExistence type="inferred from homology"/>
<dbReference type="AlphaFoldDB" id="A0AAX2CH61"/>
<dbReference type="Proteomes" id="UP000242164">
    <property type="component" value="Unassembled WGS sequence"/>
</dbReference>
<gene>
    <name evidence="4" type="ORF">BCB44BAC_02016</name>
</gene>
<organism evidence="4 5">
    <name type="scientific">Bacillus cytotoxicus</name>
    <dbReference type="NCBI Taxonomy" id="580165"/>
    <lineage>
        <taxon>Bacteria</taxon>
        <taxon>Bacillati</taxon>
        <taxon>Bacillota</taxon>
        <taxon>Bacilli</taxon>
        <taxon>Bacillales</taxon>
        <taxon>Bacillaceae</taxon>
        <taxon>Bacillus</taxon>
        <taxon>Bacillus cereus group</taxon>
    </lineage>
</organism>
<protein>
    <submittedName>
        <fullName evidence="4">Metal dependent phosphohydrolase</fullName>
        <ecNumber evidence="4">2.7.6.5</ecNumber>
    </submittedName>
</protein>
<dbReference type="FunFam" id="1.10.3210.10:FF:000001">
    <property type="entry name" value="GTP pyrophosphokinase RelA"/>
    <property type="match status" value="1"/>
</dbReference>
<accession>A0AAX2CH61</accession>
<dbReference type="Gene3D" id="1.10.3210.10">
    <property type="entry name" value="Hypothetical protein af1432"/>
    <property type="match status" value="1"/>
</dbReference>
<dbReference type="InterPro" id="IPR003607">
    <property type="entry name" value="HD/PDEase_dom"/>
</dbReference>
<reference evidence="4 5" key="1">
    <citation type="submission" date="2016-08" db="EMBL/GenBank/DDBJ databases">
        <authorList>
            <person name="Loux V."/>
            <person name="Rue O."/>
        </authorList>
    </citation>
    <scope>NUCLEOTIDE SEQUENCE [LARGE SCALE GENOMIC DNA]</scope>
    <source>
        <strain evidence="4 5">AFSSA_08CEB44bac</strain>
    </source>
</reference>
<dbReference type="EMBL" id="FMIK01000024">
    <property type="protein sequence ID" value="SCL92254.1"/>
    <property type="molecule type" value="Genomic_DNA"/>
</dbReference>
<evidence type="ECO:0000256" key="1">
    <source>
        <dbReference type="ARBA" id="ARBA00007476"/>
    </source>
</evidence>
<feature type="domain" description="HD/PDEase" evidence="3">
    <location>
        <begin position="38"/>
        <end position="150"/>
    </location>
</feature>
<evidence type="ECO:0000313" key="4">
    <source>
        <dbReference type="EMBL" id="SCL92254.1"/>
    </source>
</evidence>
<comment type="similarity">
    <text evidence="1">Belongs to the RelA/SpoT family.</text>
</comment>
<sequence length="177" mass="20265">MNKILLEKASYLSSEEQHHLRRAILFAKQAHDGQYRQTGEPYINHPFAVTEILLNYKADIVTLIAALLHDVVEDTSYSLKQVQSLFGHTVSYIIDGLTKEEKQHGQEKELYDAMNLKKFLLASQKDIRVVMIKVIDRLHNIHTLSVKKPAKQVAYANETLKLFCALGKKVRLISYST</sequence>
<keyword evidence="4" id="KW-0808">Transferase</keyword>
<dbReference type="CDD" id="cd00077">
    <property type="entry name" value="HDc"/>
    <property type="match status" value="1"/>
</dbReference>
<dbReference type="SMART" id="SM00471">
    <property type="entry name" value="HDc"/>
    <property type="match status" value="1"/>
</dbReference>
<dbReference type="SUPFAM" id="SSF109604">
    <property type="entry name" value="HD-domain/PDEase-like"/>
    <property type="match status" value="1"/>
</dbReference>
<dbReference type="PANTHER" id="PTHR43061">
    <property type="entry name" value="GTP DIPHOSPHOKINASE RSH1, CHLOROPLASTIC-RELATED"/>
    <property type="match status" value="1"/>
</dbReference>
<dbReference type="EC" id="2.7.6.5" evidence="4"/>
<dbReference type="Pfam" id="PF13328">
    <property type="entry name" value="HD_4"/>
    <property type="match status" value="1"/>
</dbReference>
<dbReference type="PANTHER" id="PTHR43061:SF1">
    <property type="entry name" value="GTP DIPHOSPHOKINASE RSH1, CHLOROPLASTIC-RELATED"/>
    <property type="match status" value="1"/>
</dbReference>
<name>A0AAX2CH61_9BACI</name>
<evidence type="ECO:0000256" key="2">
    <source>
        <dbReference type="ARBA" id="ARBA00025704"/>
    </source>
</evidence>
<comment type="pathway">
    <text evidence="2">Purine metabolism.</text>
</comment>
<comment type="caution">
    <text evidence="4">The sequence shown here is derived from an EMBL/GenBank/DDBJ whole genome shotgun (WGS) entry which is preliminary data.</text>
</comment>